<evidence type="ECO:0000313" key="5">
    <source>
        <dbReference type="EMBL" id="OGN12732.1"/>
    </source>
</evidence>
<dbReference type="InterPro" id="IPR014721">
    <property type="entry name" value="Ribsml_uS5_D2-typ_fold_subgr"/>
</dbReference>
<dbReference type="SMART" id="SM00382">
    <property type="entry name" value="AAA"/>
    <property type="match status" value="1"/>
</dbReference>
<dbReference type="PANTHER" id="PTHR32039:SF7">
    <property type="entry name" value="COMPETENCE PROTEIN COMM"/>
    <property type="match status" value="1"/>
</dbReference>
<dbReference type="SUPFAM" id="SSF52540">
    <property type="entry name" value="P-loop containing nucleoside triphosphate hydrolases"/>
    <property type="match status" value="1"/>
</dbReference>
<dbReference type="InterPro" id="IPR003593">
    <property type="entry name" value="AAA+_ATPase"/>
</dbReference>
<dbReference type="InterPro" id="IPR027417">
    <property type="entry name" value="P-loop_NTPase"/>
</dbReference>
<dbReference type="Pfam" id="PF01078">
    <property type="entry name" value="Mg_chelatase"/>
    <property type="match status" value="1"/>
</dbReference>
<evidence type="ECO:0000256" key="1">
    <source>
        <dbReference type="ARBA" id="ARBA00006354"/>
    </source>
</evidence>
<evidence type="ECO:0000313" key="6">
    <source>
        <dbReference type="Proteomes" id="UP000178197"/>
    </source>
</evidence>
<dbReference type="NCBIfam" id="TIGR00368">
    <property type="entry name" value="YifB family Mg chelatase-like AAA ATPase"/>
    <property type="match status" value="1"/>
</dbReference>
<protein>
    <recommendedName>
        <fullName evidence="4">AAA+ ATPase domain-containing protein</fullName>
    </recommendedName>
</protein>
<dbReference type="Gene3D" id="3.30.230.10">
    <property type="match status" value="1"/>
</dbReference>
<keyword evidence="2" id="KW-0547">Nucleotide-binding</keyword>
<comment type="caution">
    <text evidence="5">The sequence shown here is derived from an EMBL/GenBank/DDBJ whole genome shotgun (WGS) entry which is preliminary data.</text>
</comment>
<gene>
    <name evidence="5" type="ORF">A3C71_01600</name>
</gene>
<dbReference type="GO" id="GO:0003677">
    <property type="term" value="F:DNA binding"/>
    <property type="evidence" value="ECO:0007669"/>
    <property type="project" value="InterPro"/>
</dbReference>
<dbReference type="AlphaFoldDB" id="A0A1F8FI07"/>
<dbReference type="InterPro" id="IPR045006">
    <property type="entry name" value="CHLI-like"/>
</dbReference>
<dbReference type="PRINTS" id="PR01657">
    <property type="entry name" value="MCMFAMILY"/>
</dbReference>
<feature type="domain" description="AAA+ ATPase" evidence="4">
    <location>
        <begin position="215"/>
        <end position="397"/>
    </location>
</feature>
<dbReference type="Proteomes" id="UP000178197">
    <property type="component" value="Unassembled WGS sequence"/>
</dbReference>
<reference evidence="5 6" key="1">
    <citation type="journal article" date="2016" name="Nat. Commun.">
        <title>Thousands of microbial genomes shed light on interconnected biogeochemical processes in an aquifer system.</title>
        <authorList>
            <person name="Anantharaman K."/>
            <person name="Brown C.T."/>
            <person name="Hug L.A."/>
            <person name="Sharon I."/>
            <person name="Castelle C.J."/>
            <person name="Probst A.J."/>
            <person name="Thomas B.C."/>
            <person name="Singh A."/>
            <person name="Wilkins M.J."/>
            <person name="Karaoz U."/>
            <person name="Brodie E.L."/>
            <person name="Williams K.H."/>
            <person name="Hubbard S.S."/>
            <person name="Banfield J.F."/>
        </authorList>
    </citation>
    <scope>NUCLEOTIDE SEQUENCE [LARGE SCALE GENOMIC DNA]</scope>
</reference>
<organism evidence="5 6">
    <name type="scientific">Candidatus Yanofskybacteria bacterium RIFCSPHIGHO2_02_FULL_43_15c</name>
    <dbReference type="NCBI Taxonomy" id="1802679"/>
    <lineage>
        <taxon>Bacteria</taxon>
        <taxon>Candidatus Yanofskyibacteriota</taxon>
    </lineage>
</organism>
<dbReference type="InterPro" id="IPR004482">
    <property type="entry name" value="Mg_chelat-rel"/>
</dbReference>
<evidence type="ECO:0000259" key="4">
    <source>
        <dbReference type="SMART" id="SM00382"/>
    </source>
</evidence>
<dbReference type="InterPro" id="IPR000523">
    <property type="entry name" value="Mg_chelatse_chII-like_cat_dom"/>
</dbReference>
<dbReference type="InterPro" id="IPR025158">
    <property type="entry name" value="Mg_chelat-rel_C"/>
</dbReference>
<dbReference type="InterPro" id="IPR001208">
    <property type="entry name" value="MCM_dom"/>
</dbReference>
<dbReference type="Pfam" id="PF13335">
    <property type="entry name" value="Mg_chelatase_C"/>
    <property type="match status" value="1"/>
</dbReference>
<dbReference type="InterPro" id="IPR020568">
    <property type="entry name" value="Ribosomal_Su5_D2-typ_SF"/>
</dbReference>
<dbReference type="Pfam" id="PF13541">
    <property type="entry name" value="ChlI"/>
    <property type="match status" value="1"/>
</dbReference>
<dbReference type="SUPFAM" id="SSF54211">
    <property type="entry name" value="Ribosomal protein S5 domain 2-like"/>
    <property type="match status" value="1"/>
</dbReference>
<dbReference type="GO" id="GO:0005524">
    <property type="term" value="F:ATP binding"/>
    <property type="evidence" value="ECO:0007669"/>
    <property type="project" value="UniProtKB-KW"/>
</dbReference>
<proteinExistence type="inferred from homology"/>
<sequence>MSVKVNSAALHALEALKIEVEVDCTPGLHAFNIVGLADKSVEESKDRLDSAIKNSGFGNPKSKNIKVVVNLAPASIKKSGSLLDLPIALGYLLATSQLKLSDSESRLMVGELSLDGLIRPVHGVLPIAILARELKLSEIIVPKQNAKEAAMIKGVKVMGVQSLKEVVSYLKQEITLESEKKPSMADISSLDAELDFSSIKGQESAKRALLVAAAGGHNVLMYGPPGSGKTILAKALRGVLPSMSYEEAIDVTRIYSVAGLTGESGLINQRPFRSPHHTTSAPAIIGGGNIPRPGEISLAHRGILFLDELPEFPRNVLESLRQPMEDGRVTVSRAAGSGHFPARFMLVGAMNPCPCGNYGSEKEACVCLPQIASRYRKKISGPLLDRIDLQVFVPRETYSNLSSDQTSESSIEIRKKVNLAREIQLKRLKKYGFLTNAEIGLKHIKEICPLSSEAESFLGKFVEKNNISGRGYHRILKISRTVADLFQSEIIEHHHLTEAVNFRVSELSKMV</sequence>
<dbReference type="EMBL" id="MGJT01000015">
    <property type="protein sequence ID" value="OGN12732.1"/>
    <property type="molecule type" value="Genomic_DNA"/>
</dbReference>
<accession>A0A1F8FI07</accession>
<dbReference type="PANTHER" id="PTHR32039">
    <property type="entry name" value="MAGNESIUM-CHELATASE SUBUNIT CHLI"/>
    <property type="match status" value="1"/>
</dbReference>
<comment type="similarity">
    <text evidence="1">Belongs to the Mg-chelatase subunits D/I family. ComM subfamily.</text>
</comment>
<evidence type="ECO:0000256" key="3">
    <source>
        <dbReference type="ARBA" id="ARBA00022840"/>
    </source>
</evidence>
<dbReference type="Gene3D" id="3.40.50.300">
    <property type="entry name" value="P-loop containing nucleotide triphosphate hydrolases"/>
    <property type="match status" value="1"/>
</dbReference>
<evidence type="ECO:0000256" key="2">
    <source>
        <dbReference type="ARBA" id="ARBA00022741"/>
    </source>
</evidence>
<name>A0A1F8FI07_9BACT</name>
<keyword evidence="3" id="KW-0067">ATP-binding</keyword>